<feature type="transmembrane region" description="Helical" evidence="1">
    <location>
        <begin position="31"/>
        <end position="49"/>
    </location>
</feature>
<evidence type="ECO:0000313" key="2">
    <source>
        <dbReference type="EMBL" id="NBZ90183.1"/>
    </source>
</evidence>
<gene>
    <name evidence="2" type="ORF">GV832_21725</name>
</gene>
<keyword evidence="1" id="KW-0472">Membrane</keyword>
<proteinExistence type="predicted"/>
<dbReference type="Proteomes" id="UP001193501">
    <property type="component" value="Unassembled WGS sequence"/>
</dbReference>
<organism evidence="2 3">
    <name type="scientific">Stagnihabitans tardus</name>
    <dbReference type="NCBI Taxonomy" id="2699202"/>
    <lineage>
        <taxon>Bacteria</taxon>
        <taxon>Pseudomonadati</taxon>
        <taxon>Pseudomonadota</taxon>
        <taxon>Alphaproteobacteria</taxon>
        <taxon>Rhodobacterales</taxon>
        <taxon>Paracoccaceae</taxon>
        <taxon>Stagnihabitans</taxon>
    </lineage>
</organism>
<protein>
    <submittedName>
        <fullName evidence="2">Uncharacterized protein</fullName>
    </submittedName>
</protein>
<name>A0AAE5BYB7_9RHOB</name>
<keyword evidence="3" id="KW-1185">Reference proteome</keyword>
<sequence>MLNGALYAAYLVAMVFARTPAQVLWLQIPNAVATAALVSLTISVMQDTIKVSLRSRPRLFGFPVPWEEIRQA</sequence>
<dbReference type="EMBL" id="JAABNR010000102">
    <property type="protein sequence ID" value="NBZ90183.1"/>
    <property type="molecule type" value="Genomic_DNA"/>
</dbReference>
<comment type="caution">
    <text evidence="2">The sequence shown here is derived from an EMBL/GenBank/DDBJ whole genome shotgun (WGS) entry which is preliminary data.</text>
</comment>
<keyword evidence="1" id="KW-1133">Transmembrane helix</keyword>
<evidence type="ECO:0000256" key="1">
    <source>
        <dbReference type="SAM" id="Phobius"/>
    </source>
</evidence>
<dbReference type="AlphaFoldDB" id="A0AAE5BYB7"/>
<keyword evidence="1" id="KW-0812">Transmembrane</keyword>
<reference evidence="2" key="1">
    <citation type="submission" date="2020-01" db="EMBL/GenBank/DDBJ databases">
        <authorList>
            <person name="Chen W.-M."/>
        </authorList>
    </citation>
    <scope>NUCLEOTIDE SEQUENCE</scope>
    <source>
        <strain evidence="2">CYK-10</strain>
    </source>
</reference>
<accession>A0AAE5BYB7</accession>
<evidence type="ECO:0000313" key="3">
    <source>
        <dbReference type="Proteomes" id="UP001193501"/>
    </source>
</evidence>